<sequence length="503" mass="55100">MTVAEKVIAFIERYCFVPEGSLVGQPIRLEEFQKEYIYDVYDNPNGTSHGILSIGRKNGKTALIACLLLAHLVGPVAILNSQIVSGALSREQAALVFNLAVKMIQLNPKLNALVDIKPSGKRLIGRPMNVEYKALAADGKTAQGLSPVLAILDEVGQVQGPQSAFVDAITTAQGAHKNPLLLTISTQAANDGDLLSIWIDDAINSNDPHTVCHVYSADKDLKITDPEAWKQANPALGVFRSEDDIRKLAEKANRMPSFENTFRNLNLNQRVSTVSTFVSLDVWKESGNEQQSPDGLTAYGGLDLSARTDLTALVLTAKGYDGRVNVYSFFWTPEIGLEDRAKRDRAPYDVWARQGFIRTTPGATVDYAYVVRDIAEILSDFDITAIAFDRWRIDIFKKEMELQGINLPLVPFGQGFKDMSPAIDSLESDLLNGQLCHGMNPVLTMCAANTVLTKDPAGNRKFEKHKATGRIDGMVALAMARGISETAEVPQDIDSFLQDMIIG</sequence>
<gene>
    <name evidence="3" type="ORF">AK33_09825</name>
</gene>
<protein>
    <submittedName>
        <fullName evidence="3">Terminase</fullName>
    </submittedName>
</protein>
<dbReference type="InterPro" id="IPR027417">
    <property type="entry name" value="P-loop_NTPase"/>
</dbReference>
<dbReference type="PATRIC" id="fig|1450449.3.peg.1953"/>
<proteinExistence type="predicted"/>
<dbReference type="InterPro" id="IPR005021">
    <property type="entry name" value="Terminase_largesu-like"/>
</dbReference>
<dbReference type="AlphaFoldDB" id="A0A011P4V2"/>
<dbReference type="InterPro" id="IPR046462">
    <property type="entry name" value="TerL_nuclease"/>
</dbReference>
<organism evidence="3 4">
    <name type="scientific">Mannheimia granulomatis</name>
    <dbReference type="NCBI Taxonomy" id="85402"/>
    <lineage>
        <taxon>Bacteria</taxon>
        <taxon>Pseudomonadati</taxon>
        <taxon>Pseudomonadota</taxon>
        <taxon>Gammaproteobacteria</taxon>
        <taxon>Pasteurellales</taxon>
        <taxon>Pasteurellaceae</taxon>
        <taxon>Mannheimia</taxon>
    </lineage>
</organism>
<reference evidence="3 4" key="1">
    <citation type="journal article" date="2014" name="Genome Announc.">
        <title>Genome Sequence of a Presumptive Mannheimia haemolytica Strain with an A1/A6-Cross-Reactive Serotype from a White-Tailed Deer (Odocoileus virginianus).</title>
        <authorList>
            <person name="Lawrence P.K."/>
            <person name="Bey R.F."/>
            <person name="Wiener B."/>
            <person name="Kittichotirat W."/>
            <person name="Bumgarner R.E."/>
        </authorList>
    </citation>
    <scope>NUCLEOTIDE SEQUENCE [LARGE SCALE GENOMIC DNA]</scope>
    <source>
        <strain evidence="3 4">PKL10</strain>
    </source>
</reference>
<dbReference type="GO" id="GO:0004519">
    <property type="term" value="F:endonuclease activity"/>
    <property type="evidence" value="ECO:0007669"/>
    <property type="project" value="InterPro"/>
</dbReference>
<keyword evidence="4" id="KW-1185">Reference proteome</keyword>
<evidence type="ECO:0000313" key="3">
    <source>
        <dbReference type="EMBL" id="EXI61519.1"/>
    </source>
</evidence>
<dbReference type="PANTHER" id="PTHR41287">
    <property type="match status" value="1"/>
</dbReference>
<accession>A0A011P4V2</accession>
<dbReference type="Gene3D" id="3.40.50.300">
    <property type="entry name" value="P-loop containing nucleotide triphosphate hydrolases"/>
    <property type="match status" value="1"/>
</dbReference>
<evidence type="ECO:0000259" key="2">
    <source>
        <dbReference type="Pfam" id="PF20441"/>
    </source>
</evidence>
<dbReference type="RefSeq" id="WP_042804009.1">
    <property type="nucleotide sequence ID" value="NZ_AVSP01000005.1"/>
</dbReference>
<evidence type="ECO:0000259" key="1">
    <source>
        <dbReference type="Pfam" id="PF03354"/>
    </source>
</evidence>
<dbReference type="PANTHER" id="PTHR41287:SF1">
    <property type="entry name" value="PROTEIN YMFN"/>
    <property type="match status" value="1"/>
</dbReference>
<dbReference type="Proteomes" id="UP000054123">
    <property type="component" value="Unassembled WGS sequence"/>
</dbReference>
<evidence type="ECO:0000313" key="4">
    <source>
        <dbReference type="Proteomes" id="UP000054123"/>
    </source>
</evidence>
<dbReference type="InterPro" id="IPR046461">
    <property type="entry name" value="TerL_ATPase"/>
</dbReference>
<dbReference type="OrthoDB" id="9760250at2"/>
<name>A0A011P4V2_9PAST</name>
<dbReference type="EMBL" id="JANJ01000007">
    <property type="protein sequence ID" value="EXI61519.1"/>
    <property type="molecule type" value="Genomic_DNA"/>
</dbReference>
<feature type="domain" description="Terminase large subunit-like ATPase" evidence="1">
    <location>
        <begin position="51"/>
        <end position="191"/>
    </location>
</feature>
<feature type="domain" description="Terminase large subunit-like endonuclease" evidence="2">
    <location>
        <begin position="212"/>
        <end position="482"/>
    </location>
</feature>
<dbReference type="Pfam" id="PF20441">
    <property type="entry name" value="TerL_nuclease"/>
    <property type="match status" value="1"/>
</dbReference>
<dbReference type="Pfam" id="PF03354">
    <property type="entry name" value="TerL_ATPase"/>
    <property type="match status" value="1"/>
</dbReference>
<comment type="caution">
    <text evidence="3">The sequence shown here is derived from an EMBL/GenBank/DDBJ whole genome shotgun (WGS) entry which is preliminary data.</text>
</comment>